<accession>V2WSN2</accession>
<evidence type="ECO:0000313" key="3">
    <source>
        <dbReference type="EMBL" id="ESK84572.1"/>
    </source>
</evidence>
<dbReference type="OrthoDB" id="3033641at2759"/>
<proteinExistence type="predicted"/>
<comment type="caution">
    <text evidence="3">The sequence shown here is derived from an EMBL/GenBank/DDBJ whole genome shotgun (WGS) entry which is preliminary data.</text>
</comment>
<protein>
    <recommendedName>
        <fullName evidence="2">DUF6589 domain-containing protein</fullName>
    </recommendedName>
</protein>
<dbReference type="Pfam" id="PF20231">
    <property type="entry name" value="DUF6589"/>
    <property type="match status" value="1"/>
</dbReference>
<dbReference type="EMBL" id="AWSO01001281">
    <property type="protein sequence ID" value="ESK84572.1"/>
    <property type="molecule type" value="Genomic_DNA"/>
</dbReference>
<evidence type="ECO:0000259" key="2">
    <source>
        <dbReference type="Pfam" id="PF20231"/>
    </source>
</evidence>
<dbReference type="STRING" id="1381753.V2WSN2"/>
<dbReference type="Proteomes" id="UP000017559">
    <property type="component" value="Unassembled WGS sequence"/>
</dbReference>
<evidence type="ECO:0000256" key="1">
    <source>
        <dbReference type="SAM" id="MobiDB-lite"/>
    </source>
</evidence>
<organism evidence="3 4">
    <name type="scientific">Moniliophthora roreri (strain MCA 2997)</name>
    <name type="common">Cocoa frosty pod rot fungus</name>
    <name type="synonym">Crinipellis roreri</name>
    <dbReference type="NCBI Taxonomy" id="1381753"/>
    <lineage>
        <taxon>Eukaryota</taxon>
        <taxon>Fungi</taxon>
        <taxon>Dikarya</taxon>
        <taxon>Basidiomycota</taxon>
        <taxon>Agaricomycotina</taxon>
        <taxon>Agaricomycetes</taxon>
        <taxon>Agaricomycetidae</taxon>
        <taxon>Agaricales</taxon>
        <taxon>Marasmiineae</taxon>
        <taxon>Marasmiaceae</taxon>
        <taxon>Moniliophthora</taxon>
    </lineage>
</organism>
<feature type="region of interest" description="Disordered" evidence="1">
    <location>
        <begin position="1"/>
        <end position="21"/>
    </location>
</feature>
<keyword evidence="4" id="KW-1185">Reference proteome</keyword>
<dbReference type="AlphaFoldDB" id="V2WSN2"/>
<feature type="domain" description="DUF6589" evidence="2">
    <location>
        <begin position="14"/>
        <end position="104"/>
    </location>
</feature>
<reference evidence="3 4" key="1">
    <citation type="journal article" date="2014" name="BMC Genomics">
        <title>Genome and secretome analysis of the hemibiotrophic fungal pathogen, Moniliophthora roreri, which causes frosty pod rot disease of cacao: mechanisms of the biotrophic and necrotrophic phases.</title>
        <authorList>
            <person name="Meinhardt L.W."/>
            <person name="Costa G.G.L."/>
            <person name="Thomazella D.P.T."/>
            <person name="Teixeira P.J.P.L."/>
            <person name="Carazzolle M.F."/>
            <person name="Schuster S.C."/>
            <person name="Carlson J.E."/>
            <person name="Guiltinan M.J."/>
            <person name="Mieczkowski P."/>
            <person name="Farmer A."/>
            <person name="Ramaraj T."/>
            <person name="Crozier J."/>
            <person name="Davis R.E."/>
            <person name="Shao J."/>
            <person name="Melnick R.L."/>
            <person name="Pereira G.A.G."/>
            <person name="Bailey B.A."/>
        </authorList>
    </citation>
    <scope>NUCLEOTIDE SEQUENCE [LARGE SCALE GENOMIC DNA]</scope>
    <source>
        <strain evidence="3 4">MCA 2997</strain>
    </source>
</reference>
<name>V2WSN2_MONRO</name>
<dbReference type="InterPro" id="IPR046496">
    <property type="entry name" value="DUF6589"/>
</dbReference>
<evidence type="ECO:0000313" key="4">
    <source>
        <dbReference type="Proteomes" id="UP000017559"/>
    </source>
</evidence>
<sequence>MTNKKDELDATSERGKEDENFDGDRSLTNSILFKLQFGSWLCLDNAIHAGDVGCVIQQLTIWIFFFFGSTHMNYATFLTEFHCLLKHESSPEMWKRIIINYLVKFGFDDEFYHSTIAPNVQNFHSVKRSFVDAYDLTHKLNHYTLPALLPEIHITNNCLSLGYNALNSGKMNDFIVKTMACAKFIAAMEKGKRKANNTDIKMQDI</sequence>
<dbReference type="KEGG" id="mrr:Moror_6095"/>
<dbReference type="HOGENOM" id="CLU_1337824_0_0_1"/>
<gene>
    <name evidence="3" type="ORF">Moror_6095</name>
</gene>